<gene>
    <name evidence="1" type="ORF">A9A59_2677</name>
</gene>
<dbReference type="AlphaFoldDB" id="A0A2A9HHY5"/>
<accession>A0A2A9HHY5</accession>
<comment type="caution">
    <text evidence="1">The sequence shown here is derived from an EMBL/GenBank/DDBJ whole genome shotgun (WGS) entry which is preliminary data.</text>
</comment>
<sequence length="65" mass="7201">MADATIETTKAPEAGHFHRWRIEEPNGPTSRGVCKVCGAEKQFKNWLAEGDFITNEEHRAMASAA</sequence>
<organism evidence="1 2">
    <name type="scientific">Tepidiforma thermophila (strain KCTC 52669 / CGMCC 1.13589 / G233)</name>
    <dbReference type="NCBI Taxonomy" id="2761530"/>
    <lineage>
        <taxon>Bacteria</taxon>
        <taxon>Bacillati</taxon>
        <taxon>Chloroflexota</taxon>
        <taxon>Tepidiformia</taxon>
        <taxon>Tepidiformales</taxon>
        <taxon>Tepidiformaceae</taxon>
        <taxon>Tepidiforma</taxon>
    </lineage>
</organism>
<keyword evidence="2" id="KW-1185">Reference proteome</keyword>
<evidence type="ECO:0000313" key="2">
    <source>
        <dbReference type="Proteomes" id="UP000223071"/>
    </source>
</evidence>
<dbReference type="RefSeq" id="WP_098504727.1">
    <property type="nucleotide sequence ID" value="NZ_PDJQ01000001.1"/>
</dbReference>
<proteinExistence type="predicted"/>
<dbReference type="EMBL" id="PDJQ01000001">
    <property type="protein sequence ID" value="PFG75408.1"/>
    <property type="molecule type" value="Genomic_DNA"/>
</dbReference>
<name>A0A2A9HHY5_TEPT2</name>
<dbReference type="Proteomes" id="UP000223071">
    <property type="component" value="Unassembled WGS sequence"/>
</dbReference>
<protein>
    <submittedName>
        <fullName evidence="1">Uncharacterized protein</fullName>
    </submittedName>
</protein>
<reference evidence="1 2" key="1">
    <citation type="submission" date="2017-09" db="EMBL/GenBank/DDBJ databases">
        <title>Sequencing the genomes of two abundant thermophiles in Great Basin hot springs: Thermocrinis jamiesonii and novel Chloroflexi Thermoflexus hugenholtzii.</title>
        <authorList>
            <person name="Hedlund B."/>
        </authorList>
    </citation>
    <scope>NUCLEOTIDE SEQUENCE [LARGE SCALE GENOMIC DNA]</scope>
    <source>
        <strain evidence="1 2">G233</strain>
    </source>
</reference>
<evidence type="ECO:0000313" key="1">
    <source>
        <dbReference type="EMBL" id="PFG75408.1"/>
    </source>
</evidence>